<sequence length="193" mass="22543">MFDLFIQLINQYTLLNQKEIDLLKDTVSIRSYKKNEILFAEGKVATSMYFVLQGWVRLFYNVNGNDKTAFFYTEGKFICAGESFAKQVPARENYQALEDTVLVHFEKENIEKLLQYSSKFELISRLATEDELITYQKIVASFVTQSPEQRYRDLLNKNGVIFHKVPQQYIASFLGVSPETLSRIKKRVLTKEH</sequence>
<dbReference type="SUPFAM" id="SSF51206">
    <property type="entry name" value="cAMP-binding domain-like"/>
    <property type="match status" value="1"/>
</dbReference>
<gene>
    <name evidence="2" type="ORF">ACFSTE_08880</name>
</gene>
<organism evidence="2 3">
    <name type="scientific">Aquimarina hainanensis</name>
    <dbReference type="NCBI Taxonomy" id="1578017"/>
    <lineage>
        <taxon>Bacteria</taxon>
        <taxon>Pseudomonadati</taxon>
        <taxon>Bacteroidota</taxon>
        <taxon>Flavobacteriia</taxon>
        <taxon>Flavobacteriales</taxon>
        <taxon>Flavobacteriaceae</taxon>
        <taxon>Aquimarina</taxon>
    </lineage>
</organism>
<dbReference type="InterPro" id="IPR014710">
    <property type="entry name" value="RmlC-like_jellyroll"/>
</dbReference>
<dbReference type="InterPro" id="IPR018490">
    <property type="entry name" value="cNMP-bd_dom_sf"/>
</dbReference>
<dbReference type="Pfam" id="PF00027">
    <property type="entry name" value="cNMP_binding"/>
    <property type="match status" value="1"/>
</dbReference>
<evidence type="ECO:0000313" key="2">
    <source>
        <dbReference type="EMBL" id="MFD2590942.1"/>
    </source>
</evidence>
<dbReference type="InterPro" id="IPR000595">
    <property type="entry name" value="cNMP-bd_dom"/>
</dbReference>
<dbReference type="Proteomes" id="UP001597459">
    <property type="component" value="Unassembled WGS sequence"/>
</dbReference>
<dbReference type="RefSeq" id="WP_378258796.1">
    <property type="nucleotide sequence ID" value="NZ_JBHSJV010000001.1"/>
</dbReference>
<evidence type="ECO:0000259" key="1">
    <source>
        <dbReference type="PROSITE" id="PS50042"/>
    </source>
</evidence>
<dbReference type="PROSITE" id="PS50042">
    <property type="entry name" value="CNMP_BINDING_3"/>
    <property type="match status" value="1"/>
</dbReference>
<dbReference type="EMBL" id="JBHULX010000013">
    <property type="protein sequence ID" value="MFD2590942.1"/>
    <property type="molecule type" value="Genomic_DNA"/>
</dbReference>
<dbReference type="CDD" id="cd00038">
    <property type="entry name" value="CAP_ED"/>
    <property type="match status" value="1"/>
</dbReference>
<comment type="caution">
    <text evidence="2">The sequence shown here is derived from an EMBL/GenBank/DDBJ whole genome shotgun (WGS) entry which is preliminary data.</text>
</comment>
<protein>
    <submittedName>
        <fullName evidence="2">Crp/Fnr family transcriptional regulator</fullName>
    </submittedName>
</protein>
<proteinExistence type="predicted"/>
<reference evidence="3" key="1">
    <citation type="journal article" date="2019" name="Int. J. Syst. Evol. Microbiol.">
        <title>The Global Catalogue of Microorganisms (GCM) 10K type strain sequencing project: providing services to taxonomists for standard genome sequencing and annotation.</title>
        <authorList>
            <consortium name="The Broad Institute Genomics Platform"/>
            <consortium name="The Broad Institute Genome Sequencing Center for Infectious Disease"/>
            <person name="Wu L."/>
            <person name="Ma J."/>
        </authorList>
    </citation>
    <scope>NUCLEOTIDE SEQUENCE [LARGE SCALE GENOMIC DNA]</scope>
    <source>
        <strain evidence="3">KCTC 42423</strain>
    </source>
</reference>
<dbReference type="SMART" id="SM00100">
    <property type="entry name" value="cNMP"/>
    <property type="match status" value="1"/>
</dbReference>
<accession>A0ABW5N5W6</accession>
<feature type="domain" description="Cyclic nucleotide-binding" evidence="1">
    <location>
        <begin position="11"/>
        <end position="114"/>
    </location>
</feature>
<evidence type="ECO:0000313" key="3">
    <source>
        <dbReference type="Proteomes" id="UP001597459"/>
    </source>
</evidence>
<dbReference type="Gene3D" id="2.60.120.10">
    <property type="entry name" value="Jelly Rolls"/>
    <property type="match status" value="1"/>
</dbReference>
<name>A0ABW5N5W6_9FLAO</name>
<keyword evidence="3" id="KW-1185">Reference proteome</keyword>